<gene>
    <name evidence="7" type="ORF">PROFUN_09901</name>
</gene>
<feature type="transmembrane region" description="Helical" evidence="5">
    <location>
        <begin position="404"/>
        <end position="422"/>
    </location>
</feature>
<evidence type="ECO:0000256" key="1">
    <source>
        <dbReference type="ARBA" id="ARBA00004141"/>
    </source>
</evidence>
<dbReference type="GO" id="GO:0072345">
    <property type="term" value="F:NAADP-sensitive calcium-release channel activity"/>
    <property type="evidence" value="ECO:0007669"/>
    <property type="project" value="TreeGrafter"/>
</dbReference>
<comment type="subcellular location">
    <subcellularLocation>
        <location evidence="1">Membrane</location>
        <topology evidence="1">Multi-pass membrane protein</topology>
    </subcellularLocation>
</comment>
<sequence length="772" mass="87820">MPGVTSSPSLVDVRQVSSDAESLEARTRKSVIGGFQKPEGPYRAKTAREKLAAFFHRSPMSAQATVSLTWWEKWYYYGRFPWKPLIHLLIALLAAALVAIEINLGQNAKSISLQTLETLNTVLLGEEVELQLNQGSYSKDMIYSDEVIQHLNRSLTNYKDFPAKTIDIFSFTQHGNMTHPMPPPVLTVESYVHTIKTNSQGHIDGTHIKEYPLDVGNLGPFQNATTEQTQKFFHNLKTMSVRHRNFREVYTQQVNFTYYTVDIIGDNSFLQEWKMKLFYDFTDRASRITVNLIYEENDLAIRIQFISKFKVEIGLQIAIIILCVISHFLSFASLKDSFAILQKAKSNFHLWKDKQIIQWEDVPFHIKVHLINFWFAFSLVADTLLPIGCVSNLIRYAVTNPPESLSTVVSLCIGVGTMFAWFNMTRYVGILINTIGDGVPKVGERGDFVEVKQVLRVIVSVIPIMFAYTIAGVYFFSYRVDGFSGYVEAFASLFSLQNGDNVRATFTDFSVYGFMGVIYLFTYLFFGIYVFTNIFISIIADSYSSSKKIMGRNHEADLAGSEQLWNVIFNDETSVEDGNQSDREEPANSIVEIVNPPSSSDYGSMSDTTSLLRASIQDDDERAQAMMRADATLKITRKIAVIADKQRVLQKKMDKLVVKLENTVHPEEERIVGRIDYNFQTYKADTCHSTFIWLLGQVGKALPYAASMRYAASSAADKALLSYHTQLTVDLKHLEDEIDTKFDKMEDKFDKIDERLRQIERLTNQVAKFVEV</sequence>
<dbReference type="EMBL" id="MDYQ01000091">
    <property type="protein sequence ID" value="PRP83046.1"/>
    <property type="molecule type" value="Genomic_DNA"/>
</dbReference>
<comment type="caution">
    <text evidence="7">The sequence shown here is derived from an EMBL/GenBank/DDBJ whole genome shotgun (WGS) entry which is preliminary data.</text>
</comment>
<dbReference type="Gene3D" id="1.10.287.70">
    <property type="match status" value="1"/>
</dbReference>
<protein>
    <submittedName>
        <fullName evidence="7">Mucolipin-3-like</fullName>
    </submittedName>
</protein>
<accession>A0A2P6NGF5</accession>
<dbReference type="InterPro" id="IPR039031">
    <property type="entry name" value="Mucolipin"/>
</dbReference>
<keyword evidence="2 5" id="KW-0812">Transmembrane</keyword>
<reference evidence="7 8" key="1">
    <citation type="journal article" date="2018" name="Genome Biol. Evol.">
        <title>Multiple Roots of Fruiting Body Formation in Amoebozoa.</title>
        <authorList>
            <person name="Hillmann F."/>
            <person name="Forbes G."/>
            <person name="Novohradska S."/>
            <person name="Ferling I."/>
            <person name="Riege K."/>
            <person name="Groth M."/>
            <person name="Westermann M."/>
            <person name="Marz M."/>
            <person name="Spaller T."/>
            <person name="Winckler T."/>
            <person name="Schaap P."/>
            <person name="Glockner G."/>
        </authorList>
    </citation>
    <scope>NUCLEOTIDE SEQUENCE [LARGE SCALE GENOMIC DNA]</scope>
    <source>
        <strain evidence="7 8">Jena</strain>
    </source>
</reference>
<evidence type="ECO:0000256" key="2">
    <source>
        <dbReference type="ARBA" id="ARBA00022692"/>
    </source>
</evidence>
<evidence type="ECO:0000256" key="5">
    <source>
        <dbReference type="SAM" id="Phobius"/>
    </source>
</evidence>
<keyword evidence="3 5" id="KW-1133">Transmembrane helix</keyword>
<feature type="transmembrane region" description="Helical" evidence="5">
    <location>
        <begin position="373"/>
        <end position="398"/>
    </location>
</feature>
<dbReference type="GO" id="GO:0016020">
    <property type="term" value="C:membrane"/>
    <property type="evidence" value="ECO:0007669"/>
    <property type="project" value="UniProtKB-SubCell"/>
</dbReference>
<proteinExistence type="predicted"/>
<dbReference type="InterPro" id="IPR013122">
    <property type="entry name" value="PKD1_2_channel"/>
</dbReference>
<feature type="domain" description="Polycystin cation channel PKD1/PKD2" evidence="6">
    <location>
        <begin position="453"/>
        <end position="545"/>
    </location>
</feature>
<dbReference type="Pfam" id="PF08016">
    <property type="entry name" value="PKD_channel"/>
    <property type="match status" value="1"/>
</dbReference>
<dbReference type="Proteomes" id="UP000241769">
    <property type="component" value="Unassembled WGS sequence"/>
</dbReference>
<evidence type="ECO:0000256" key="3">
    <source>
        <dbReference type="ARBA" id="ARBA00022989"/>
    </source>
</evidence>
<evidence type="ECO:0000259" key="6">
    <source>
        <dbReference type="Pfam" id="PF08016"/>
    </source>
</evidence>
<feature type="transmembrane region" description="Helical" evidence="5">
    <location>
        <begin position="313"/>
        <end position="334"/>
    </location>
</feature>
<keyword evidence="8" id="KW-1185">Reference proteome</keyword>
<name>A0A2P6NGF5_9EUKA</name>
<feature type="transmembrane region" description="Helical" evidence="5">
    <location>
        <begin position="517"/>
        <end position="540"/>
    </location>
</feature>
<dbReference type="PANTHER" id="PTHR12127:SF7">
    <property type="entry name" value="SD02261P"/>
    <property type="match status" value="1"/>
</dbReference>
<evidence type="ECO:0000313" key="7">
    <source>
        <dbReference type="EMBL" id="PRP83046.1"/>
    </source>
</evidence>
<evidence type="ECO:0000313" key="8">
    <source>
        <dbReference type="Proteomes" id="UP000241769"/>
    </source>
</evidence>
<dbReference type="InParanoid" id="A0A2P6NGF5"/>
<evidence type="ECO:0000256" key="4">
    <source>
        <dbReference type="ARBA" id="ARBA00023136"/>
    </source>
</evidence>
<organism evidence="7 8">
    <name type="scientific">Planoprotostelium fungivorum</name>
    <dbReference type="NCBI Taxonomy" id="1890364"/>
    <lineage>
        <taxon>Eukaryota</taxon>
        <taxon>Amoebozoa</taxon>
        <taxon>Evosea</taxon>
        <taxon>Variosea</taxon>
        <taxon>Cavosteliida</taxon>
        <taxon>Cavosteliaceae</taxon>
        <taxon>Planoprotostelium</taxon>
    </lineage>
</organism>
<dbReference type="OrthoDB" id="263481at2759"/>
<dbReference type="AlphaFoldDB" id="A0A2P6NGF5"/>
<feature type="transmembrane region" description="Helical" evidence="5">
    <location>
        <begin position="454"/>
        <end position="476"/>
    </location>
</feature>
<keyword evidence="4 5" id="KW-0472">Membrane</keyword>
<dbReference type="PANTHER" id="PTHR12127">
    <property type="entry name" value="MUCOLIPIN"/>
    <property type="match status" value="1"/>
</dbReference>